<gene>
    <name evidence="7" type="ORF">D3272_04690</name>
</gene>
<dbReference type="CDD" id="cd06581">
    <property type="entry name" value="TM_PBP1_LivM_like"/>
    <property type="match status" value="1"/>
</dbReference>
<evidence type="ECO:0000256" key="1">
    <source>
        <dbReference type="ARBA" id="ARBA00004651"/>
    </source>
</evidence>
<dbReference type="InterPro" id="IPR001851">
    <property type="entry name" value="ABC_transp_permease"/>
</dbReference>
<dbReference type="InterPro" id="IPR043428">
    <property type="entry name" value="LivM-like"/>
</dbReference>
<reference evidence="7 8" key="1">
    <citation type="submission" date="2018-09" db="EMBL/GenBank/DDBJ databases">
        <authorList>
            <person name="Grouzdev D.S."/>
            <person name="Krutkina M.S."/>
        </authorList>
    </citation>
    <scope>NUCLEOTIDE SEQUENCE [LARGE SCALE GENOMIC DNA]</scope>
    <source>
        <strain evidence="7 8">RmlP001</strain>
    </source>
</reference>
<proteinExistence type="predicted"/>
<evidence type="ECO:0000256" key="3">
    <source>
        <dbReference type="ARBA" id="ARBA00022692"/>
    </source>
</evidence>
<accession>A0A4Q2RF33</accession>
<feature type="transmembrane region" description="Helical" evidence="6">
    <location>
        <begin position="104"/>
        <end position="126"/>
    </location>
</feature>
<feature type="transmembrane region" description="Helical" evidence="6">
    <location>
        <begin position="194"/>
        <end position="222"/>
    </location>
</feature>
<dbReference type="OrthoDB" id="9804361at2"/>
<dbReference type="PANTHER" id="PTHR30482:SF4">
    <property type="entry name" value="SLR1201 PROTEIN"/>
    <property type="match status" value="1"/>
</dbReference>
<dbReference type="AlphaFoldDB" id="A0A4Q2RF33"/>
<keyword evidence="2" id="KW-1003">Cell membrane</keyword>
<feature type="transmembrane region" description="Helical" evidence="6">
    <location>
        <begin position="293"/>
        <end position="312"/>
    </location>
</feature>
<organism evidence="7 8">
    <name type="scientific">Lichenibacterium ramalinae</name>
    <dbReference type="NCBI Taxonomy" id="2316527"/>
    <lineage>
        <taxon>Bacteria</taxon>
        <taxon>Pseudomonadati</taxon>
        <taxon>Pseudomonadota</taxon>
        <taxon>Alphaproteobacteria</taxon>
        <taxon>Hyphomicrobiales</taxon>
        <taxon>Lichenihabitantaceae</taxon>
        <taxon>Lichenibacterium</taxon>
    </lineage>
</organism>
<feature type="transmembrane region" description="Helical" evidence="6">
    <location>
        <begin position="54"/>
        <end position="73"/>
    </location>
</feature>
<reference evidence="7 8" key="2">
    <citation type="submission" date="2019-02" db="EMBL/GenBank/DDBJ databases">
        <title>'Lichenibacterium ramalinii' gen. nov. sp. nov., 'Lichenibacterium minor' gen. nov. sp. nov.</title>
        <authorList>
            <person name="Pankratov T."/>
        </authorList>
    </citation>
    <scope>NUCLEOTIDE SEQUENCE [LARGE SCALE GENOMIC DNA]</scope>
    <source>
        <strain evidence="7 8">RmlP001</strain>
    </source>
</reference>
<feature type="transmembrane region" description="Helical" evidence="6">
    <location>
        <begin position="243"/>
        <end position="260"/>
    </location>
</feature>
<protein>
    <submittedName>
        <fullName evidence="7">ABC transporter permease</fullName>
    </submittedName>
</protein>
<evidence type="ECO:0000313" key="8">
    <source>
        <dbReference type="Proteomes" id="UP000289411"/>
    </source>
</evidence>
<feature type="transmembrane region" description="Helical" evidence="6">
    <location>
        <begin position="318"/>
        <end position="343"/>
    </location>
</feature>
<dbReference type="EMBL" id="QYBC01000003">
    <property type="protein sequence ID" value="RYB06635.1"/>
    <property type="molecule type" value="Genomic_DNA"/>
</dbReference>
<sequence>MDRRSPLRFLRRLEGPQTLGRGPGFWGIAALAVALAAAYPLLTDAYTVGNTIYFFDWVFMALGLCLIWGYGGALSFGQTAFFGLSGYAYGVVTLDFGADHGLTLVATLLAVAASALFAAVLGYFLFFGRIGGVFLGIVTLAVTLVFERFMAQTAGPEWHVGAARLNGFNGMSGMPPLTVPWPGDDLVLSPDVPLYYVTLALLVVTYLGLRLLVNSSFGNVIVAIRENPHRATMLGYDVRKYQLATFVIGSALAGLSGVLYTSWGQYITPSSMGLTAAALPIIWVAVGGRGDLTTTLVGTLLLLGAFQFLTIYGSQYALVAMGLLLVVTVLLTPDGLVTALFRLPRRLGRRRPRAADAVDPGREAA</sequence>
<dbReference type="Pfam" id="PF02653">
    <property type="entry name" value="BPD_transp_2"/>
    <property type="match status" value="1"/>
</dbReference>
<feature type="transmembrane region" description="Helical" evidence="6">
    <location>
        <begin position="266"/>
        <end position="286"/>
    </location>
</feature>
<name>A0A4Q2RF33_9HYPH</name>
<keyword evidence="5 6" id="KW-0472">Membrane</keyword>
<dbReference type="Proteomes" id="UP000289411">
    <property type="component" value="Unassembled WGS sequence"/>
</dbReference>
<dbReference type="PANTHER" id="PTHR30482">
    <property type="entry name" value="HIGH-AFFINITY BRANCHED-CHAIN AMINO ACID TRANSPORT SYSTEM PERMEASE"/>
    <property type="match status" value="1"/>
</dbReference>
<evidence type="ECO:0000256" key="2">
    <source>
        <dbReference type="ARBA" id="ARBA00022475"/>
    </source>
</evidence>
<feature type="transmembrane region" description="Helical" evidence="6">
    <location>
        <begin position="133"/>
        <end position="151"/>
    </location>
</feature>
<keyword evidence="4 6" id="KW-1133">Transmembrane helix</keyword>
<dbReference type="RefSeq" id="WP_129217992.1">
    <property type="nucleotide sequence ID" value="NZ_QYBC01000003.1"/>
</dbReference>
<evidence type="ECO:0000256" key="5">
    <source>
        <dbReference type="ARBA" id="ARBA00023136"/>
    </source>
</evidence>
<evidence type="ECO:0000256" key="4">
    <source>
        <dbReference type="ARBA" id="ARBA00022989"/>
    </source>
</evidence>
<dbReference type="GO" id="GO:0005886">
    <property type="term" value="C:plasma membrane"/>
    <property type="evidence" value="ECO:0007669"/>
    <property type="project" value="UniProtKB-SubCell"/>
</dbReference>
<dbReference type="GO" id="GO:0015658">
    <property type="term" value="F:branched-chain amino acid transmembrane transporter activity"/>
    <property type="evidence" value="ECO:0007669"/>
    <property type="project" value="InterPro"/>
</dbReference>
<comment type="caution">
    <text evidence="7">The sequence shown here is derived from an EMBL/GenBank/DDBJ whole genome shotgun (WGS) entry which is preliminary data.</text>
</comment>
<keyword evidence="3 6" id="KW-0812">Transmembrane</keyword>
<feature type="transmembrane region" description="Helical" evidence="6">
    <location>
        <begin position="80"/>
        <end position="98"/>
    </location>
</feature>
<evidence type="ECO:0000256" key="6">
    <source>
        <dbReference type="SAM" id="Phobius"/>
    </source>
</evidence>
<keyword evidence="8" id="KW-1185">Reference proteome</keyword>
<evidence type="ECO:0000313" key="7">
    <source>
        <dbReference type="EMBL" id="RYB06635.1"/>
    </source>
</evidence>
<comment type="subcellular location">
    <subcellularLocation>
        <location evidence="1">Cell membrane</location>
        <topology evidence="1">Multi-pass membrane protein</topology>
    </subcellularLocation>
</comment>
<feature type="transmembrane region" description="Helical" evidence="6">
    <location>
        <begin position="21"/>
        <end position="42"/>
    </location>
</feature>